<dbReference type="PANTHER" id="PTHR43329">
    <property type="entry name" value="EPOXIDE HYDROLASE"/>
    <property type="match status" value="1"/>
</dbReference>
<dbReference type="AlphaFoldDB" id="A0A4Y7JAC2"/>
<feature type="region of interest" description="Disordered" evidence="1">
    <location>
        <begin position="1"/>
        <end position="41"/>
    </location>
</feature>
<dbReference type="Proteomes" id="UP000316621">
    <property type="component" value="Chromosome 4"/>
</dbReference>
<keyword evidence="2" id="KW-1133">Transmembrane helix</keyword>
<accession>A0A4Y7JAC2</accession>
<dbReference type="Pfam" id="PF00561">
    <property type="entry name" value="Abhydrolase_1"/>
    <property type="match status" value="1"/>
</dbReference>
<feature type="compositionally biased region" description="Basic and acidic residues" evidence="1">
    <location>
        <begin position="446"/>
        <end position="475"/>
    </location>
</feature>
<organism evidence="4 5">
    <name type="scientific">Papaver somniferum</name>
    <name type="common">Opium poppy</name>
    <dbReference type="NCBI Taxonomy" id="3469"/>
    <lineage>
        <taxon>Eukaryota</taxon>
        <taxon>Viridiplantae</taxon>
        <taxon>Streptophyta</taxon>
        <taxon>Embryophyta</taxon>
        <taxon>Tracheophyta</taxon>
        <taxon>Spermatophyta</taxon>
        <taxon>Magnoliopsida</taxon>
        <taxon>Ranunculales</taxon>
        <taxon>Papaveraceae</taxon>
        <taxon>Papaveroideae</taxon>
        <taxon>Papaver</taxon>
    </lineage>
</organism>
<keyword evidence="2" id="KW-0472">Membrane</keyword>
<evidence type="ECO:0000313" key="4">
    <source>
        <dbReference type="EMBL" id="RZC57012.1"/>
    </source>
</evidence>
<feature type="region of interest" description="Disordered" evidence="1">
    <location>
        <begin position="446"/>
        <end position="494"/>
    </location>
</feature>
<dbReference type="InterPro" id="IPR000073">
    <property type="entry name" value="AB_hydrolase_1"/>
</dbReference>
<dbReference type="ESTHER" id="papso-a0a4y7jac2">
    <property type="family name" value="Auxin-response-4"/>
</dbReference>
<gene>
    <name evidence="4" type="ORF">C5167_004314</name>
</gene>
<dbReference type="OMA" id="ANWVLEN"/>
<evidence type="ECO:0000256" key="1">
    <source>
        <dbReference type="SAM" id="MobiDB-lite"/>
    </source>
</evidence>
<feature type="compositionally biased region" description="Low complexity" evidence="1">
    <location>
        <begin position="23"/>
        <end position="39"/>
    </location>
</feature>
<feature type="transmembrane region" description="Helical" evidence="2">
    <location>
        <begin position="53"/>
        <end position="74"/>
    </location>
</feature>
<protein>
    <recommendedName>
        <fullName evidence="3">AB hydrolase-1 domain-containing protein</fullName>
    </recommendedName>
</protein>
<feature type="domain" description="AB hydrolase-1" evidence="3">
    <location>
        <begin position="125"/>
        <end position="391"/>
    </location>
</feature>
<dbReference type="SUPFAM" id="SSF53474">
    <property type="entry name" value="alpha/beta-Hydrolases"/>
    <property type="match status" value="1"/>
</dbReference>
<name>A0A4Y7JAC2_PAPSO</name>
<feature type="compositionally biased region" description="Basic and acidic residues" evidence="1">
    <location>
        <begin position="1"/>
        <end position="17"/>
    </location>
</feature>
<dbReference type="Gramene" id="RZC57012">
    <property type="protein sequence ID" value="RZC57012"/>
    <property type="gene ID" value="C5167_004314"/>
</dbReference>
<dbReference type="InterPro" id="IPR029058">
    <property type="entry name" value="AB_hydrolase_fold"/>
</dbReference>
<evidence type="ECO:0000256" key="2">
    <source>
        <dbReference type="SAM" id="Phobius"/>
    </source>
</evidence>
<evidence type="ECO:0000259" key="3">
    <source>
        <dbReference type="Pfam" id="PF00561"/>
    </source>
</evidence>
<dbReference type="EMBL" id="CM010718">
    <property type="protein sequence ID" value="RZC57012.1"/>
    <property type="molecule type" value="Genomic_DNA"/>
</dbReference>
<reference evidence="4 5" key="1">
    <citation type="journal article" date="2018" name="Science">
        <title>The opium poppy genome and morphinan production.</title>
        <authorList>
            <person name="Guo L."/>
            <person name="Winzer T."/>
            <person name="Yang X."/>
            <person name="Li Y."/>
            <person name="Ning Z."/>
            <person name="He Z."/>
            <person name="Teodor R."/>
            <person name="Lu Y."/>
            <person name="Bowser T.A."/>
            <person name="Graham I.A."/>
            <person name="Ye K."/>
        </authorList>
    </citation>
    <scope>NUCLEOTIDE SEQUENCE [LARGE SCALE GENOMIC DNA]</scope>
    <source>
        <strain evidence="5">cv. HN1</strain>
        <tissue evidence="4">Leaves</tissue>
    </source>
</reference>
<sequence>MAIITEDKRESEIKETETTPLKTNSSSSASPTPNPAAATHDLGSSPTAKAFKFWAYFTFGISLFTLIIVTLSALTPQDDKSWFLSLPSELRHHYSKGRTIKVQTNPHSSPIEVFAIEDGSRKGETLLLIHGLGCNSYSFRNVIKSLGLNGIHAVGIDLPGSGFSDKSSLVEEERLVGVFGRLYDIYNDINEKGLFWGFDQLVETGGMPYYEDETTKTRVSTTKSVKPLNLNSEDMGRIIGQVIDSMGLAPVHLALHDSALGMCANWVSENLELVRSLTLIDSTPTSTALPLWVLEVPVVRDVVLGFSSVYEGILRSHCSKSINGTVAEAHRVLLTGRDGRRAVVGVEKGMNYSFDLEGWAGLTGIKSMPIQVLWSRSWSEEWTKEGSWVAGKLPQANFITHSGGRWPQEDAADEIAEIITNFVASLPKSVKKVEVEPIPERIQKKFDEAEGGSHQRDHGSHDHHMGHGHVHDHGHVHQPNLMDSYGLGQGFRES</sequence>
<keyword evidence="5" id="KW-1185">Reference proteome</keyword>
<keyword evidence="2" id="KW-0812">Transmembrane</keyword>
<dbReference type="Gene3D" id="3.40.50.1820">
    <property type="entry name" value="alpha/beta hydrolase"/>
    <property type="match status" value="1"/>
</dbReference>
<proteinExistence type="predicted"/>
<dbReference type="OrthoDB" id="6431331at2759"/>
<dbReference type="STRING" id="3469.A0A4Y7JAC2"/>
<evidence type="ECO:0000313" key="5">
    <source>
        <dbReference type="Proteomes" id="UP000316621"/>
    </source>
</evidence>